<comment type="cofactor">
    <cofactor evidence="1">
        <name>pyridoxal 5'-phosphate</name>
        <dbReference type="ChEBI" id="CHEBI:597326"/>
    </cofactor>
</comment>
<dbReference type="PANTHER" id="PTHR43552">
    <property type="entry name" value="DIAMINOBUTYRATE--2-OXOGLUTARATE AMINOTRANSFERASE"/>
    <property type="match status" value="1"/>
</dbReference>
<proteinExistence type="inferred from homology"/>
<dbReference type="GO" id="GO:0030170">
    <property type="term" value="F:pyridoxal phosphate binding"/>
    <property type="evidence" value="ECO:0007669"/>
    <property type="project" value="InterPro"/>
</dbReference>
<evidence type="ECO:0000313" key="8">
    <source>
        <dbReference type="Proteomes" id="UP000196342"/>
    </source>
</evidence>
<keyword evidence="4 7" id="KW-0808">Transferase</keyword>
<dbReference type="SUPFAM" id="SSF53383">
    <property type="entry name" value="PLP-dependent transferases"/>
    <property type="match status" value="1"/>
</dbReference>
<dbReference type="GO" id="GO:0008483">
    <property type="term" value="F:transaminase activity"/>
    <property type="evidence" value="ECO:0007669"/>
    <property type="project" value="UniProtKB-KW"/>
</dbReference>
<evidence type="ECO:0000256" key="6">
    <source>
        <dbReference type="RuleBase" id="RU003560"/>
    </source>
</evidence>
<dbReference type="InterPro" id="IPR005814">
    <property type="entry name" value="Aminotrans_3"/>
</dbReference>
<accession>A0A202BED3</accession>
<dbReference type="Proteomes" id="UP000196342">
    <property type="component" value="Unassembled WGS sequence"/>
</dbReference>
<dbReference type="NCBIfam" id="NF006733">
    <property type="entry name" value="PRK09264.1"/>
    <property type="match status" value="1"/>
</dbReference>
<dbReference type="InterPro" id="IPR015422">
    <property type="entry name" value="PyrdxlP-dep_Trfase_small"/>
</dbReference>
<dbReference type="InterPro" id="IPR004637">
    <property type="entry name" value="Dat"/>
</dbReference>
<evidence type="ECO:0000256" key="5">
    <source>
        <dbReference type="ARBA" id="ARBA00022898"/>
    </source>
</evidence>
<comment type="similarity">
    <text evidence="2 6">Belongs to the class-III pyridoxal-phosphate-dependent aminotransferase family.</text>
</comment>
<dbReference type="EMBL" id="NHOO01000003">
    <property type="protein sequence ID" value="OVE49906.1"/>
    <property type="molecule type" value="Genomic_DNA"/>
</dbReference>
<dbReference type="InterPro" id="IPR049704">
    <property type="entry name" value="Aminotrans_3_PPA_site"/>
</dbReference>
<dbReference type="Pfam" id="PF00202">
    <property type="entry name" value="Aminotran_3"/>
    <property type="match status" value="1"/>
</dbReference>
<dbReference type="Gene3D" id="3.40.640.10">
    <property type="entry name" value="Type I PLP-dependent aspartate aminotransferase-like (Major domain)"/>
    <property type="match status" value="1"/>
</dbReference>
<dbReference type="InterPro" id="IPR015424">
    <property type="entry name" value="PyrdxlP-dep_Trfase"/>
</dbReference>
<dbReference type="OMA" id="ELDQWKP"/>
<evidence type="ECO:0000256" key="1">
    <source>
        <dbReference type="ARBA" id="ARBA00001933"/>
    </source>
</evidence>
<dbReference type="Gene3D" id="3.90.1150.10">
    <property type="entry name" value="Aspartate Aminotransferase, domain 1"/>
    <property type="match status" value="1"/>
</dbReference>
<keyword evidence="3 7" id="KW-0032">Aminotransferase</keyword>
<dbReference type="PROSITE" id="PS00600">
    <property type="entry name" value="AA_TRANSFER_CLASS_3"/>
    <property type="match status" value="1"/>
</dbReference>
<dbReference type="RefSeq" id="WP_011136351.1">
    <property type="nucleotide sequence ID" value="NZ_CP024028.1"/>
</dbReference>
<evidence type="ECO:0000256" key="2">
    <source>
        <dbReference type="ARBA" id="ARBA00008954"/>
    </source>
</evidence>
<dbReference type="PANTHER" id="PTHR43552:SF2">
    <property type="entry name" value="DIAMINOBUTYRATE--2-OXOGLUTARATE TRANSAMINASE"/>
    <property type="match status" value="1"/>
</dbReference>
<sequence>MSVTIFSEFESEVRSYCRAFPAVFSRAKGEYLLAEDGRKFLDFFAGAGSLNYGHNDDDMIEAAISYMRQDGVLNGLDLNTSAKAEFIETFRTLVLQPRDLNYKLQFTGPTGANAVEAAMKLARKVTQRPDIACFSGGYHGMSLGALSVTANAVKRASLVVQVPGVVRLPYEGAIEGSVASQLRVLQDMLCRPGFGIDPPAAFLLECVQGEGGVNCASAEWLQGVAALARKLGALLIVDEIQTGCGRTGRFFSFEHACIEPDIICLSKSLGGGGLPFSLNLIKPEIDIWNPGEHNGTFRGNNLAMVMATAALRKYWATPHFAHEVEEKGLAVAACLKNALQAFDGQVRVVGKGLMIGLRFQHAEHAREASRRLFESGLLIEVCGPRNEVLKLMPVLTMDRQAMLAAASRIAACAQALLSRSLESETA</sequence>
<evidence type="ECO:0000256" key="4">
    <source>
        <dbReference type="ARBA" id="ARBA00022679"/>
    </source>
</evidence>
<dbReference type="CDD" id="cd00610">
    <property type="entry name" value="OAT_like"/>
    <property type="match status" value="1"/>
</dbReference>
<evidence type="ECO:0000256" key="3">
    <source>
        <dbReference type="ARBA" id="ARBA00022576"/>
    </source>
</evidence>
<reference evidence="7 8" key="1">
    <citation type="submission" date="2017-05" db="EMBL/GenBank/DDBJ databases">
        <title>Chromobacterium violaceum GHPS1 isolated from Hydrocarbon polluted soil in French Guiana display an awesome secondary metabolite arsenal and a battery of drug and heavy-metal-resistance and detoxification of xenobiotics proteins.</title>
        <authorList>
            <person name="Belbahri L."/>
        </authorList>
    </citation>
    <scope>NUCLEOTIDE SEQUENCE [LARGE SCALE GENOMIC DNA]</scope>
    <source>
        <strain evidence="7 8">GHPS1</strain>
    </source>
</reference>
<comment type="caution">
    <text evidence="7">The sequence shown here is derived from an EMBL/GenBank/DDBJ whole genome shotgun (WGS) entry which is preliminary data.</text>
</comment>
<dbReference type="NCBIfam" id="TIGR00709">
    <property type="entry name" value="dat"/>
    <property type="match status" value="1"/>
</dbReference>
<keyword evidence="5 6" id="KW-0663">Pyridoxal phosphate</keyword>
<protein>
    <submittedName>
        <fullName evidence="7">Aspartate aminotransferase family protein</fullName>
    </submittedName>
</protein>
<dbReference type="PIRSF" id="PIRSF000521">
    <property type="entry name" value="Transaminase_4ab_Lys_Orn"/>
    <property type="match status" value="1"/>
</dbReference>
<name>A0A202BED3_CHRVL</name>
<keyword evidence="8" id="KW-1185">Reference proteome</keyword>
<dbReference type="AlphaFoldDB" id="A0A202BED3"/>
<dbReference type="InterPro" id="IPR015421">
    <property type="entry name" value="PyrdxlP-dep_Trfase_major"/>
</dbReference>
<organism evidence="7 8">
    <name type="scientific">Chromobacterium violaceum</name>
    <dbReference type="NCBI Taxonomy" id="536"/>
    <lineage>
        <taxon>Bacteria</taxon>
        <taxon>Pseudomonadati</taxon>
        <taxon>Pseudomonadota</taxon>
        <taxon>Betaproteobacteria</taxon>
        <taxon>Neisseriales</taxon>
        <taxon>Chromobacteriaceae</taxon>
        <taxon>Chromobacterium</taxon>
    </lineage>
</organism>
<dbReference type="GeneID" id="66368503"/>
<gene>
    <name evidence="7" type="ORF">CBW21_05050</name>
</gene>
<evidence type="ECO:0000313" key="7">
    <source>
        <dbReference type="EMBL" id="OVE49906.1"/>
    </source>
</evidence>